<name>A0A7Y4KG95_9BACT</name>
<proteinExistence type="predicted"/>
<dbReference type="Proteomes" id="UP000563426">
    <property type="component" value="Unassembled WGS sequence"/>
</dbReference>
<sequence length="53" mass="5575">GLGGRLGPLYLGRIQDAMHPHLFIRERKPAMHVAELGDLSGAIGAALLAGPQM</sequence>
<dbReference type="AlphaFoldDB" id="A0A7Y4KG95"/>
<protein>
    <submittedName>
        <fullName evidence="1">ROK family protein</fullName>
    </submittedName>
</protein>
<gene>
    <name evidence="1" type="ORF">HMI49_07760</name>
</gene>
<feature type="non-terminal residue" evidence="1">
    <location>
        <position position="1"/>
    </location>
</feature>
<accession>A0A7Y4KG95</accession>
<dbReference type="EMBL" id="JABFJV010000029">
    <property type="protein sequence ID" value="NOK33087.1"/>
    <property type="molecule type" value="Genomic_DNA"/>
</dbReference>
<organism evidence="1 2">
    <name type="scientific">Corallococcus exercitus</name>
    <dbReference type="NCBI Taxonomy" id="2316736"/>
    <lineage>
        <taxon>Bacteria</taxon>
        <taxon>Pseudomonadati</taxon>
        <taxon>Myxococcota</taxon>
        <taxon>Myxococcia</taxon>
        <taxon>Myxococcales</taxon>
        <taxon>Cystobacterineae</taxon>
        <taxon>Myxococcaceae</taxon>
        <taxon>Corallococcus</taxon>
    </lineage>
</organism>
<evidence type="ECO:0000313" key="2">
    <source>
        <dbReference type="Proteomes" id="UP000563426"/>
    </source>
</evidence>
<dbReference type="Gene3D" id="3.30.420.40">
    <property type="match status" value="1"/>
</dbReference>
<comment type="caution">
    <text evidence="1">The sequence shown here is derived from an EMBL/GenBank/DDBJ whole genome shotgun (WGS) entry which is preliminary data.</text>
</comment>
<keyword evidence="2" id="KW-1185">Reference proteome</keyword>
<evidence type="ECO:0000313" key="1">
    <source>
        <dbReference type="EMBL" id="NOK33087.1"/>
    </source>
</evidence>
<reference evidence="1 2" key="1">
    <citation type="submission" date="2020-05" db="EMBL/GenBank/DDBJ databases">
        <authorList>
            <person name="Whitworth D."/>
        </authorList>
    </citation>
    <scope>NUCLEOTIDE SEQUENCE [LARGE SCALE GENOMIC DNA]</scope>
    <source>
        <strain evidence="1 2">AB043B</strain>
    </source>
</reference>